<dbReference type="EMBL" id="NAJM01000001">
    <property type="protein sequence ID" value="RVX75821.1"/>
    <property type="molecule type" value="Genomic_DNA"/>
</dbReference>
<reference evidence="3 4" key="1">
    <citation type="submission" date="2017-03" db="EMBL/GenBank/DDBJ databases">
        <title>Genomes of endolithic fungi from Antarctica.</title>
        <authorList>
            <person name="Coleine C."/>
            <person name="Masonjones S."/>
            <person name="Stajich J.E."/>
        </authorList>
    </citation>
    <scope>NUCLEOTIDE SEQUENCE [LARGE SCALE GENOMIC DNA]</scope>
    <source>
        <strain evidence="3 4">CCFEE 6314</strain>
    </source>
</reference>
<feature type="compositionally biased region" description="Acidic residues" evidence="2">
    <location>
        <begin position="157"/>
        <end position="166"/>
    </location>
</feature>
<feature type="coiled-coil region" evidence="1">
    <location>
        <begin position="209"/>
        <end position="236"/>
    </location>
</feature>
<dbReference type="GO" id="GO:0007059">
    <property type="term" value="P:chromosome segregation"/>
    <property type="evidence" value="ECO:0007669"/>
    <property type="project" value="TreeGrafter"/>
</dbReference>
<keyword evidence="1" id="KW-0175">Coiled coil</keyword>
<dbReference type="GO" id="GO:0031511">
    <property type="term" value="C:Mis6-Sim4 complex"/>
    <property type="evidence" value="ECO:0007669"/>
    <property type="project" value="TreeGrafter"/>
</dbReference>
<dbReference type="InterPro" id="IPR018565">
    <property type="entry name" value="Nkp2/Cnl2"/>
</dbReference>
<dbReference type="OrthoDB" id="2311687at2759"/>
<evidence type="ECO:0000256" key="1">
    <source>
        <dbReference type="SAM" id="Coils"/>
    </source>
</evidence>
<feature type="region of interest" description="Disordered" evidence="2">
    <location>
        <begin position="99"/>
        <end position="175"/>
    </location>
</feature>
<dbReference type="Proteomes" id="UP000288859">
    <property type="component" value="Unassembled WGS sequence"/>
</dbReference>
<dbReference type="PANTHER" id="PTHR28064:SF1">
    <property type="entry name" value="INNER KINETOCHORE SUBUNIT NKP2"/>
    <property type="match status" value="1"/>
</dbReference>
<dbReference type="Pfam" id="PF09447">
    <property type="entry name" value="Cnl2_NKP2"/>
    <property type="match status" value="1"/>
</dbReference>
<name>A0A438NJB5_EXOME</name>
<comment type="caution">
    <text evidence="3">The sequence shown here is derived from an EMBL/GenBank/DDBJ whole genome shotgun (WGS) entry which is preliminary data.</text>
</comment>
<evidence type="ECO:0000313" key="4">
    <source>
        <dbReference type="Proteomes" id="UP000288859"/>
    </source>
</evidence>
<protein>
    <submittedName>
        <fullName evidence="3">Uncharacterized protein</fullName>
    </submittedName>
</protein>
<organism evidence="3 4">
    <name type="scientific">Exophiala mesophila</name>
    <name type="common">Black yeast-like fungus</name>
    <dbReference type="NCBI Taxonomy" id="212818"/>
    <lineage>
        <taxon>Eukaryota</taxon>
        <taxon>Fungi</taxon>
        <taxon>Dikarya</taxon>
        <taxon>Ascomycota</taxon>
        <taxon>Pezizomycotina</taxon>
        <taxon>Eurotiomycetes</taxon>
        <taxon>Chaetothyriomycetidae</taxon>
        <taxon>Chaetothyriales</taxon>
        <taxon>Herpotrichiellaceae</taxon>
        <taxon>Exophiala</taxon>
    </lineage>
</organism>
<gene>
    <name evidence="3" type="ORF">B0A52_00178</name>
</gene>
<proteinExistence type="predicted"/>
<dbReference type="AlphaFoldDB" id="A0A438NJB5"/>
<sequence length="282" mass="31170">MATYSSSSSLHPTESQILHSYLLHPSPLPTILPYKSFLNLVPKTVLSTVSSQPTILKRLYRDLQFQREINIDDVRRRIEAECRRSVEIQARLRRDVGRENLMQDRPGGITRKRKRNGDDGLVEDNITMTSGHLTGPLSNALDGPEASPRSVSRSDSDSDSDSDQDLGPEASDHKYHQQQVNLDTALHGHHGGTLRPQTWRHNHTSTSLLTALSSAEKDLEIEIAMLQEDLAGLKKDCDERVGALSDLRYGRFANSGVSGGPGVETEVTDGLEQARTALVRAS</sequence>
<accession>A0A438NJB5</accession>
<evidence type="ECO:0000256" key="2">
    <source>
        <dbReference type="SAM" id="MobiDB-lite"/>
    </source>
</evidence>
<dbReference type="PANTHER" id="PTHR28064">
    <property type="entry name" value="INNER KINETOCHORE SUBUNIT NKP2"/>
    <property type="match status" value="1"/>
</dbReference>
<evidence type="ECO:0000313" key="3">
    <source>
        <dbReference type="EMBL" id="RVX75821.1"/>
    </source>
</evidence>